<accession>A0A0G4IL57</accession>
<keyword evidence="8" id="KW-0472">Membrane</keyword>
<evidence type="ECO:0000256" key="7">
    <source>
        <dbReference type="ARBA" id="ARBA00023128"/>
    </source>
</evidence>
<organism evidence="9 11">
    <name type="scientific">Plasmodiophora brassicae</name>
    <name type="common">Clubroot disease agent</name>
    <dbReference type="NCBI Taxonomy" id="37360"/>
    <lineage>
        <taxon>Eukaryota</taxon>
        <taxon>Sar</taxon>
        <taxon>Rhizaria</taxon>
        <taxon>Endomyxa</taxon>
        <taxon>Phytomyxea</taxon>
        <taxon>Plasmodiophorida</taxon>
        <taxon>Plasmodiophoridae</taxon>
        <taxon>Plasmodiophora</taxon>
    </lineage>
</organism>
<dbReference type="SUPFAM" id="SSF81524">
    <property type="entry name" value="14 kDa protein of cytochrome bc1 complex (Ubiquinol-cytochrome c reductase)"/>
    <property type="match status" value="1"/>
</dbReference>
<dbReference type="PANTHER" id="PTHR12022">
    <property type="entry name" value="UBIQUINOL-CYTOCHROME C REDUCTASE COMPLEX 14 KD PROTEIN"/>
    <property type="match status" value="1"/>
</dbReference>
<keyword evidence="7 10" id="KW-0496">Mitochondrion</keyword>
<dbReference type="EMBL" id="OVEO01000013">
    <property type="protein sequence ID" value="SPR00106.1"/>
    <property type="molecule type" value="Genomic_DNA"/>
</dbReference>
<sequence>MLRRITKWVGDLTRPRLARQLRKHGLLFEDILLEREDIQEAIARLPPDVLEARVRRIRRAHDLSLKHEYMPEHLQDYDPFEKYGLIEELVNVRARRLELDSINRL</sequence>
<proteinExistence type="inferred from homology"/>
<dbReference type="PANTHER" id="PTHR12022:SF0">
    <property type="entry name" value="CYTOCHROME B-C1 COMPLEX SUBUNIT 7"/>
    <property type="match status" value="1"/>
</dbReference>
<dbReference type="Gene3D" id="1.10.1090.10">
    <property type="entry name" value="Cytochrome b-c1 complex subunit 7"/>
    <property type="match status" value="1"/>
</dbReference>
<keyword evidence="5" id="KW-0999">Mitochondrion inner membrane</keyword>
<dbReference type="Proteomes" id="UP000039324">
    <property type="component" value="Unassembled WGS sequence"/>
</dbReference>
<dbReference type="InterPro" id="IPR036544">
    <property type="entry name" value="QCR7_sf"/>
</dbReference>
<keyword evidence="6" id="KW-0249">Electron transport</keyword>
<reference evidence="10 12" key="2">
    <citation type="submission" date="2018-03" db="EMBL/GenBank/DDBJ databases">
        <authorList>
            <person name="Fogelqvist J."/>
        </authorList>
    </citation>
    <scope>NUCLEOTIDE SEQUENCE [LARGE SCALE GENOMIC DNA]</scope>
</reference>
<dbReference type="EMBL" id="CDSF01000035">
    <property type="protein sequence ID" value="CEO95827.1"/>
    <property type="molecule type" value="Genomic_DNA"/>
</dbReference>
<evidence type="ECO:0000313" key="10">
    <source>
        <dbReference type="EMBL" id="SPR00106.1"/>
    </source>
</evidence>
<evidence type="ECO:0000256" key="2">
    <source>
        <dbReference type="ARBA" id="ARBA00008554"/>
    </source>
</evidence>
<evidence type="ECO:0000256" key="1">
    <source>
        <dbReference type="ARBA" id="ARBA00004443"/>
    </source>
</evidence>
<evidence type="ECO:0008006" key="13">
    <source>
        <dbReference type="Google" id="ProtNLM"/>
    </source>
</evidence>
<protein>
    <recommendedName>
        <fullName evidence="13">Cytochrome b-c1 complex subunit 7</fullName>
    </recommendedName>
</protein>
<dbReference type="GO" id="GO:0045275">
    <property type="term" value="C:respiratory chain complex III"/>
    <property type="evidence" value="ECO:0007669"/>
    <property type="project" value="InterPro"/>
</dbReference>
<comment type="subcellular location">
    <subcellularLocation>
        <location evidence="1">Mitochondrion inner membrane</location>
        <topology evidence="1">Peripheral membrane protein</topology>
        <orientation evidence="1">Matrix side</orientation>
    </subcellularLocation>
</comment>
<keyword evidence="3" id="KW-0813">Transport</keyword>
<reference evidence="9 11" key="1">
    <citation type="submission" date="2015-02" db="EMBL/GenBank/DDBJ databases">
        <authorList>
            <person name="Chooi Y.-H."/>
        </authorList>
    </citation>
    <scope>NUCLEOTIDE SEQUENCE [LARGE SCALE GENOMIC DNA]</scope>
    <source>
        <strain evidence="9">E3</strain>
    </source>
</reference>
<dbReference type="Proteomes" id="UP000290189">
    <property type="component" value="Unassembled WGS sequence"/>
</dbReference>
<evidence type="ECO:0000313" key="12">
    <source>
        <dbReference type="Proteomes" id="UP000290189"/>
    </source>
</evidence>
<geneLocation type="mitochondrion" evidence="10"/>
<dbReference type="GO" id="GO:0005743">
    <property type="term" value="C:mitochondrial inner membrane"/>
    <property type="evidence" value="ECO:0007669"/>
    <property type="project" value="UniProtKB-SubCell"/>
</dbReference>
<evidence type="ECO:0000256" key="6">
    <source>
        <dbReference type="ARBA" id="ARBA00022982"/>
    </source>
</evidence>
<evidence type="ECO:0000256" key="5">
    <source>
        <dbReference type="ARBA" id="ARBA00022792"/>
    </source>
</evidence>
<evidence type="ECO:0000256" key="4">
    <source>
        <dbReference type="ARBA" id="ARBA00022660"/>
    </source>
</evidence>
<comment type="similarity">
    <text evidence="2">Belongs to the UQCRB/QCR7 family.</text>
</comment>
<evidence type="ECO:0000313" key="9">
    <source>
        <dbReference type="EMBL" id="CEO95827.1"/>
    </source>
</evidence>
<evidence type="ECO:0000256" key="3">
    <source>
        <dbReference type="ARBA" id="ARBA00022448"/>
    </source>
</evidence>
<dbReference type="InterPro" id="IPR003197">
    <property type="entry name" value="QCR7"/>
</dbReference>
<dbReference type="OrthoDB" id="425749at2759"/>
<evidence type="ECO:0000256" key="8">
    <source>
        <dbReference type="ARBA" id="ARBA00023136"/>
    </source>
</evidence>
<dbReference type="GO" id="GO:0006122">
    <property type="term" value="P:mitochondrial electron transport, ubiquinol to cytochrome c"/>
    <property type="evidence" value="ECO:0007669"/>
    <property type="project" value="InterPro"/>
</dbReference>
<dbReference type="Pfam" id="PF02271">
    <property type="entry name" value="UCR_14kD"/>
    <property type="match status" value="1"/>
</dbReference>
<gene>
    <name evidence="9" type="ORF">PBRA_004540</name>
    <name evidence="10" type="ORF">PLBR_LOCUS7321</name>
</gene>
<dbReference type="AlphaFoldDB" id="A0A0G4IL57"/>
<name>A0A0G4IL57_PLABS</name>
<keyword evidence="11" id="KW-1185">Reference proteome</keyword>
<dbReference type="OMA" id="DITWFEY"/>
<dbReference type="STRING" id="37360.A0A0G4IL57"/>
<evidence type="ECO:0000313" key="11">
    <source>
        <dbReference type="Proteomes" id="UP000039324"/>
    </source>
</evidence>
<keyword evidence="4" id="KW-0679">Respiratory chain</keyword>